<dbReference type="Proteomes" id="UP000053758">
    <property type="component" value="Unassembled WGS sequence"/>
</dbReference>
<dbReference type="AlphaFoldDB" id="A0A081CD48"/>
<dbReference type="EMBL" id="DF830072">
    <property type="protein sequence ID" value="GAK64594.1"/>
    <property type="molecule type" value="Genomic_DNA"/>
</dbReference>
<name>A0A081CD48_PSEA2</name>
<dbReference type="HOGENOM" id="CLU_1004710_0_0_1"/>
<sequence>MSIDRPSEAPSPSFCPPATARTGQQLLVSDPARFFPLGTFSPASPLGSSSCPRVEAKFGGQPSPSRRPSRRRPAPLQFSAACSFEARARLCLPERGEGKLPGFSEFDGHAPVRRSQNCRASACLSLGAGFGRPPEETRACLPQAGSTLQISSQQQQQQDAFHQVDRARIRRPNWPSTLFILQAFSLGSRKRARLELLHAMEAASASAEMLRSVSLASLEAQPQSKTDAVVLAGALEGIVRLVGKGPASVGLDVAVARLAATDLGIVWQKHQLGSPHA</sequence>
<keyword evidence="3" id="KW-1185">Reference proteome</keyword>
<organism evidence="2">
    <name type="scientific">Pseudozyma antarctica</name>
    <name type="common">Yeast</name>
    <name type="synonym">Candida antarctica</name>
    <dbReference type="NCBI Taxonomy" id="84753"/>
    <lineage>
        <taxon>Eukaryota</taxon>
        <taxon>Fungi</taxon>
        <taxon>Dikarya</taxon>
        <taxon>Basidiomycota</taxon>
        <taxon>Ustilaginomycotina</taxon>
        <taxon>Ustilaginomycetes</taxon>
        <taxon>Ustilaginales</taxon>
        <taxon>Ustilaginaceae</taxon>
        <taxon>Moesziomyces</taxon>
    </lineage>
</organism>
<evidence type="ECO:0000313" key="2">
    <source>
        <dbReference type="EMBL" id="GAK64594.1"/>
    </source>
</evidence>
<feature type="region of interest" description="Disordered" evidence="1">
    <location>
        <begin position="39"/>
        <end position="75"/>
    </location>
</feature>
<dbReference type="RefSeq" id="XP_014657534.1">
    <property type="nucleotide sequence ID" value="XM_014802048.1"/>
</dbReference>
<gene>
    <name evidence="2" type="ORF">PAN0_005c2808</name>
</gene>
<accession>A0A081CD48</accession>
<dbReference type="GeneID" id="26303468"/>
<reference evidence="2" key="1">
    <citation type="submission" date="2014-07" db="EMBL/GenBank/DDBJ databases">
        <title>Draft genome sequence of the yeast Pseudozyma antarctica JCM 10317 known as a producer of lipase B which used in a wide range of industrial applications.</title>
        <authorList>
            <person name="Morita T."/>
            <person name="Saika A."/>
            <person name="Koike H."/>
        </authorList>
    </citation>
    <scope>NUCLEOTIDE SEQUENCE</scope>
    <source>
        <strain evidence="2">JCM 10317</strain>
    </source>
</reference>
<protein>
    <submittedName>
        <fullName evidence="2">Uncharacterized protein</fullName>
    </submittedName>
</protein>
<proteinExistence type="predicted"/>
<evidence type="ECO:0000313" key="3">
    <source>
        <dbReference type="Proteomes" id="UP000053758"/>
    </source>
</evidence>
<evidence type="ECO:0000256" key="1">
    <source>
        <dbReference type="SAM" id="MobiDB-lite"/>
    </source>
</evidence>